<evidence type="ECO:0000256" key="1">
    <source>
        <dbReference type="SAM" id="Phobius"/>
    </source>
</evidence>
<dbReference type="OrthoDB" id="73901at2759"/>
<name>A0A9W8CSD3_9FUNG</name>
<feature type="transmembrane region" description="Helical" evidence="1">
    <location>
        <begin position="83"/>
        <end position="101"/>
    </location>
</feature>
<dbReference type="EMBL" id="JANBOJ010000053">
    <property type="protein sequence ID" value="KAJ1723789.1"/>
    <property type="molecule type" value="Genomic_DNA"/>
</dbReference>
<keyword evidence="3" id="KW-1185">Reference proteome</keyword>
<keyword evidence="1" id="KW-0472">Membrane</keyword>
<feature type="transmembrane region" description="Helical" evidence="1">
    <location>
        <begin position="45"/>
        <end position="62"/>
    </location>
</feature>
<keyword evidence="1" id="KW-0812">Transmembrane</keyword>
<evidence type="ECO:0000313" key="3">
    <source>
        <dbReference type="Proteomes" id="UP001149813"/>
    </source>
</evidence>
<protein>
    <submittedName>
        <fullName evidence="2">Uncharacterized protein</fullName>
    </submittedName>
</protein>
<reference evidence="2" key="1">
    <citation type="submission" date="2022-07" db="EMBL/GenBank/DDBJ databases">
        <title>Phylogenomic reconstructions and comparative analyses of Kickxellomycotina fungi.</title>
        <authorList>
            <person name="Reynolds N.K."/>
            <person name="Stajich J.E."/>
            <person name="Barry K."/>
            <person name="Grigoriev I.V."/>
            <person name="Crous P."/>
            <person name="Smith M.E."/>
        </authorList>
    </citation>
    <scope>NUCLEOTIDE SEQUENCE</scope>
    <source>
        <strain evidence="2">NBRC 32514</strain>
    </source>
</reference>
<organism evidence="2 3">
    <name type="scientific">Coemansia erecta</name>
    <dbReference type="NCBI Taxonomy" id="147472"/>
    <lineage>
        <taxon>Eukaryota</taxon>
        <taxon>Fungi</taxon>
        <taxon>Fungi incertae sedis</taxon>
        <taxon>Zoopagomycota</taxon>
        <taxon>Kickxellomycotina</taxon>
        <taxon>Kickxellomycetes</taxon>
        <taxon>Kickxellales</taxon>
        <taxon>Kickxellaceae</taxon>
        <taxon>Coemansia</taxon>
    </lineage>
</organism>
<dbReference type="Proteomes" id="UP001149813">
    <property type="component" value="Unassembled WGS sequence"/>
</dbReference>
<accession>A0A9W8CSD3</accession>
<sequence>MSSSPLVSTFLDAHSRLFARSSTVAHPVYISFIFKAYELTTKGNFALAYFFLIVLGVVERLFSLAIDSIRDKPGQPWRIFPRACLYYVVTMIRYILMIAIMNGHIPTFLVTCLGLTLGQISVEGIRYYLMLRNIRRRKEEGYDTPKTSSYDLPPKTTHVSEACC</sequence>
<dbReference type="AlphaFoldDB" id="A0A9W8CSD3"/>
<feature type="transmembrane region" description="Helical" evidence="1">
    <location>
        <begin position="107"/>
        <end position="129"/>
    </location>
</feature>
<keyword evidence="1" id="KW-1133">Transmembrane helix</keyword>
<evidence type="ECO:0000313" key="2">
    <source>
        <dbReference type="EMBL" id="KAJ1723789.1"/>
    </source>
</evidence>
<comment type="caution">
    <text evidence="2">The sequence shown here is derived from an EMBL/GenBank/DDBJ whole genome shotgun (WGS) entry which is preliminary data.</text>
</comment>
<proteinExistence type="predicted"/>
<gene>
    <name evidence="2" type="ORF">LPJ53_001906</name>
</gene>